<gene>
    <name evidence="8" type="ORF">KTC_64310</name>
</gene>
<dbReference type="PANTHER" id="PTHR30405">
    <property type="entry name" value="TRANSPOSASE"/>
    <property type="match status" value="1"/>
</dbReference>
<evidence type="ECO:0000256" key="5">
    <source>
        <dbReference type="ARBA" id="ARBA00023172"/>
    </source>
</evidence>
<dbReference type="GO" id="GO:0003677">
    <property type="term" value="F:DNA binding"/>
    <property type="evidence" value="ECO:0007669"/>
    <property type="project" value="UniProtKB-KW"/>
</dbReference>
<dbReference type="InterPro" id="IPR001959">
    <property type="entry name" value="Transposase"/>
</dbReference>
<proteinExistence type="inferred from homology"/>
<keyword evidence="4" id="KW-0238">DNA-binding</keyword>
<evidence type="ECO:0000256" key="3">
    <source>
        <dbReference type="ARBA" id="ARBA00022578"/>
    </source>
</evidence>
<comment type="similarity">
    <text evidence="1">In the C-terminal section; belongs to the transposase 35 family.</text>
</comment>
<dbReference type="GO" id="GO:0006310">
    <property type="term" value="P:DNA recombination"/>
    <property type="evidence" value="ECO:0007669"/>
    <property type="project" value="UniProtKB-KW"/>
</dbReference>
<comment type="similarity">
    <text evidence="2">In the N-terminal section; belongs to the transposase 2 family.</text>
</comment>
<dbReference type="PANTHER" id="PTHR30405:SF11">
    <property type="entry name" value="RNA-GUIDED DNA ENDONUCLEASE RV2885C-RELATED"/>
    <property type="match status" value="1"/>
</dbReference>
<feature type="domain" description="Probable transposase IS891/IS1136/IS1341" evidence="6">
    <location>
        <begin position="160"/>
        <end position="253"/>
    </location>
</feature>
<reference evidence="8" key="1">
    <citation type="submission" date="2018-12" db="EMBL/GenBank/DDBJ databases">
        <title>Novel natural products biosynthetic potential of the class Ktedonobacteria.</title>
        <authorList>
            <person name="Zheng Y."/>
            <person name="Saitou A."/>
            <person name="Wang C.M."/>
            <person name="Toyoda A."/>
            <person name="Minakuchi Y."/>
            <person name="Sekiguchi Y."/>
            <person name="Ueda K."/>
            <person name="Takano H."/>
            <person name="Sakai Y."/>
            <person name="Yokota A."/>
            <person name="Yabe S."/>
        </authorList>
    </citation>
    <scope>NUCLEOTIDE SEQUENCE</scope>
    <source>
        <strain evidence="8">COM3</strain>
    </source>
</reference>
<dbReference type="InterPro" id="IPR010095">
    <property type="entry name" value="Cas12f1-like_TNB"/>
</dbReference>
<dbReference type="AlphaFoldDB" id="A0A455SVI6"/>
<dbReference type="GO" id="GO:0032196">
    <property type="term" value="P:transposition"/>
    <property type="evidence" value="ECO:0007669"/>
    <property type="project" value="UniProtKB-KW"/>
</dbReference>
<dbReference type="Pfam" id="PF07282">
    <property type="entry name" value="Cas12f1-like_TNB"/>
    <property type="match status" value="1"/>
</dbReference>
<evidence type="ECO:0000259" key="6">
    <source>
        <dbReference type="Pfam" id="PF01385"/>
    </source>
</evidence>
<feature type="domain" description="Cas12f1-like TNB" evidence="7">
    <location>
        <begin position="287"/>
        <end position="353"/>
    </location>
</feature>
<evidence type="ECO:0000313" key="8">
    <source>
        <dbReference type="EMBL" id="BBH91680.1"/>
    </source>
</evidence>
<dbReference type="EMBL" id="AP019376">
    <property type="protein sequence ID" value="BBH91680.1"/>
    <property type="molecule type" value="Genomic_DNA"/>
</dbReference>
<keyword evidence="3" id="KW-0815">Transposition</keyword>
<evidence type="ECO:0000256" key="2">
    <source>
        <dbReference type="ARBA" id="ARBA00011044"/>
    </source>
</evidence>
<protein>
    <submittedName>
        <fullName evidence="8">Transposase</fullName>
    </submittedName>
</protein>
<dbReference type="InterPro" id="IPR051399">
    <property type="entry name" value="RNA-guided_DNA_endo/Transpos"/>
</dbReference>
<dbReference type="Pfam" id="PF01385">
    <property type="entry name" value="OrfB_IS605"/>
    <property type="match status" value="1"/>
</dbReference>
<dbReference type="NCBIfam" id="TIGR01766">
    <property type="entry name" value="IS200/IS605 family accessory protein TnpB-like domain"/>
    <property type="match status" value="1"/>
</dbReference>
<keyword evidence="5" id="KW-0233">DNA recombination</keyword>
<evidence type="ECO:0000256" key="4">
    <source>
        <dbReference type="ARBA" id="ARBA00023125"/>
    </source>
</evidence>
<dbReference type="NCBIfam" id="NF040570">
    <property type="entry name" value="guided_TnpB"/>
    <property type="match status" value="1"/>
</dbReference>
<accession>A0A455SVI6</accession>
<evidence type="ECO:0000256" key="1">
    <source>
        <dbReference type="ARBA" id="ARBA00008761"/>
    </source>
</evidence>
<name>A0A455SVI6_9CHLR</name>
<evidence type="ECO:0000259" key="7">
    <source>
        <dbReference type="Pfam" id="PF07282"/>
    </source>
</evidence>
<organism evidence="8">
    <name type="scientific">Thermosporothrix sp. COM3</name>
    <dbReference type="NCBI Taxonomy" id="2490863"/>
    <lineage>
        <taxon>Bacteria</taxon>
        <taxon>Bacillati</taxon>
        <taxon>Chloroflexota</taxon>
        <taxon>Ktedonobacteria</taxon>
        <taxon>Ktedonobacterales</taxon>
        <taxon>Thermosporotrichaceae</taxon>
        <taxon>Thermosporothrix</taxon>
    </lineage>
</organism>
<sequence>MDRTIILHLQPNSEQAQVLQRTLQAHTDCFNAVAQEGFTTSCHNGVELHKRTYYPLRATHPDLPAQLVCAARVKATEAVKSALDRRKKGRKASTPRARLCPIRYDQRSYWVKWETMTCSLATTDGRVELPFVVPPYAARYIGGKVCSADLCSRKGRYTLHVVVSIPDPVVAPSGKVVGVDLGLNRPAVTSNKQFLGERRWKEQERRIFRLKRKLQAKGTKSAKRHLRKLSGKLLRQRKDHDHVLSKRIVAHTPAGSTMVVENLTHIRSRARMKKKTETQRRLHSWSFAQFHAFLTYKAQEKGIRVVKVDPRHTSQTCSRCGHQARKNRRSQSLFLCRECGYCLNADLNASQNIREKYLSSLASLGIPLVGGSSSSGLSSQPLVG</sequence>